<proteinExistence type="predicted"/>
<sequence length="166" mass="17340">MWNNYVAHRDNKNNPHGVTAAQVGADVAGSADRAILTAKAYTDEKVGSVDVSAQINAHNTNTSAHANMGWVKEAGVTSKISEHNSASGVHANMHWVTSTTGEITDPLPDGGAGSVSSDAKTLEGHPASYFAVKTEVQSALDDILKRLSALEGKMTTAENNITGAKK</sequence>
<gene>
    <name evidence="1" type="ORF">EVA_15189</name>
</gene>
<dbReference type="EMBL" id="AMCI01005150">
    <property type="protein sequence ID" value="EJW96705.1"/>
    <property type="molecule type" value="Genomic_DNA"/>
</dbReference>
<protein>
    <submittedName>
        <fullName evidence="1">Uncharacterized protein</fullName>
    </submittedName>
</protein>
<reference evidence="1" key="1">
    <citation type="journal article" date="2012" name="PLoS ONE">
        <title>Gene sets for utilization of primary and secondary nutrition supplies in the distal gut of endangered iberian lynx.</title>
        <authorList>
            <person name="Alcaide M."/>
            <person name="Messina E."/>
            <person name="Richter M."/>
            <person name="Bargiela R."/>
            <person name="Peplies J."/>
            <person name="Huws S.A."/>
            <person name="Newbold C.J."/>
            <person name="Golyshin P.N."/>
            <person name="Simon M.A."/>
            <person name="Lopez G."/>
            <person name="Yakimov M.M."/>
            <person name="Ferrer M."/>
        </authorList>
    </citation>
    <scope>NUCLEOTIDE SEQUENCE</scope>
</reference>
<comment type="caution">
    <text evidence="1">The sequence shown here is derived from an EMBL/GenBank/DDBJ whole genome shotgun (WGS) entry which is preliminary data.</text>
</comment>
<organism evidence="1">
    <name type="scientific">gut metagenome</name>
    <dbReference type="NCBI Taxonomy" id="749906"/>
    <lineage>
        <taxon>unclassified sequences</taxon>
        <taxon>metagenomes</taxon>
        <taxon>organismal metagenomes</taxon>
    </lineage>
</organism>
<accession>J9C9X1</accession>
<name>J9C9X1_9ZZZZ</name>
<dbReference type="AlphaFoldDB" id="J9C9X1"/>
<evidence type="ECO:0000313" key="1">
    <source>
        <dbReference type="EMBL" id="EJW96705.1"/>
    </source>
</evidence>